<accession>A0A5C2S7D6</accession>
<name>A0A5C2S7D6_9APHY</name>
<keyword evidence="2" id="KW-0472">Membrane</keyword>
<keyword evidence="2" id="KW-0812">Transmembrane</keyword>
<feature type="transmembrane region" description="Helical" evidence="2">
    <location>
        <begin position="53"/>
        <end position="81"/>
    </location>
</feature>
<feature type="domain" description="DUF6533" evidence="3">
    <location>
        <begin position="24"/>
        <end position="64"/>
    </location>
</feature>
<gene>
    <name evidence="4" type="ORF">L227DRAFT_654427</name>
</gene>
<evidence type="ECO:0000256" key="2">
    <source>
        <dbReference type="SAM" id="Phobius"/>
    </source>
</evidence>
<keyword evidence="2" id="KW-1133">Transmembrane helix</keyword>
<evidence type="ECO:0000313" key="5">
    <source>
        <dbReference type="Proteomes" id="UP000313359"/>
    </source>
</evidence>
<feature type="transmembrane region" description="Helical" evidence="2">
    <location>
        <begin position="20"/>
        <end position="41"/>
    </location>
</feature>
<evidence type="ECO:0000259" key="3">
    <source>
        <dbReference type="Pfam" id="PF20151"/>
    </source>
</evidence>
<dbReference type="EMBL" id="ML122272">
    <property type="protein sequence ID" value="RPD59049.1"/>
    <property type="molecule type" value="Genomic_DNA"/>
</dbReference>
<organism evidence="4 5">
    <name type="scientific">Lentinus tigrinus ALCF2SS1-6</name>
    <dbReference type="NCBI Taxonomy" id="1328759"/>
    <lineage>
        <taxon>Eukaryota</taxon>
        <taxon>Fungi</taxon>
        <taxon>Dikarya</taxon>
        <taxon>Basidiomycota</taxon>
        <taxon>Agaricomycotina</taxon>
        <taxon>Agaricomycetes</taxon>
        <taxon>Polyporales</taxon>
        <taxon>Polyporaceae</taxon>
        <taxon>Lentinus</taxon>
    </lineage>
</organism>
<dbReference type="Proteomes" id="UP000313359">
    <property type="component" value="Unassembled WGS sequence"/>
</dbReference>
<dbReference type="OrthoDB" id="3193253at2759"/>
<reference evidence="4" key="1">
    <citation type="journal article" date="2018" name="Genome Biol. Evol.">
        <title>Genomics and development of Lentinus tigrinus, a white-rot wood-decaying mushroom with dimorphic fruiting bodies.</title>
        <authorList>
            <person name="Wu B."/>
            <person name="Xu Z."/>
            <person name="Knudson A."/>
            <person name="Carlson A."/>
            <person name="Chen N."/>
            <person name="Kovaka S."/>
            <person name="LaButti K."/>
            <person name="Lipzen A."/>
            <person name="Pennachio C."/>
            <person name="Riley R."/>
            <person name="Schakwitz W."/>
            <person name="Umezawa K."/>
            <person name="Ohm R.A."/>
            <person name="Grigoriev I.V."/>
            <person name="Nagy L.G."/>
            <person name="Gibbons J."/>
            <person name="Hibbett D."/>
        </authorList>
    </citation>
    <scope>NUCLEOTIDE SEQUENCE [LARGE SCALE GENOMIC DNA]</scope>
    <source>
        <strain evidence="4">ALCF2SS1-6</strain>
    </source>
</reference>
<protein>
    <recommendedName>
        <fullName evidence="3">DUF6533 domain-containing protein</fullName>
    </recommendedName>
</protein>
<proteinExistence type="predicted"/>
<dbReference type="AlphaFoldDB" id="A0A5C2S7D6"/>
<feature type="region of interest" description="Disordered" evidence="1">
    <location>
        <begin position="226"/>
        <end position="262"/>
    </location>
</feature>
<evidence type="ECO:0000313" key="4">
    <source>
        <dbReference type="EMBL" id="RPD59049.1"/>
    </source>
</evidence>
<evidence type="ECO:0000256" key="1">
    <source>
        <dbReference type="SAM" id="MobiDB-lite"/>
    </source>
</evidence>
<keyword evidence="5" id="KW-1185">Reference proteome</keyword>
<feature type="transmembrane region" description="Helical" evidence="2">
    <location>
        <begin position="165"/>
        <end position="183"/>
    </location>
</feature>
<sequence>MSSGAEADAAALAALYNSLYTVNCCFVAVSVLFIYDSIVTFNREVTCFRTAKWTVATFLFLANKGISMILSVISLVSLATFPSDEMVPWAVFSGLRARALSGKYLGLLVFALSVAPIGVNLSDRLPLSYVFICNGTVYFVVLFILNTLHLILILLSVAIEGGSSYITIFTAPLTAILMSRFLLQLQEASQVTVRVDSDDPLHMSLNGSEDTPSFVRSLGGVIDPDLRHDDFDNNPEPDLQRHSELEEAREQVSRAVPSSSQA</sequence>
<feature type="transmembrane region" description="Helical" evidence="2">
    <location>
        <begin position="101"/>
        <end position="119"/>
    </location>
</feature>
<dbReference type="InterPro" id="IPR045340">
    <property type="entry name" value="DUF6533"/>
</dbReference>
<feature type="transmembrane region" description="Helical" evidence="2">
    <location>
        <begin position="131"/>
        <end position="159"/>
    </location>
</feature>
<dbReference type="Pfam" id="PF20151">
    <property type="entry name" value="DUF6533"/>
    <property type="match status" value="1"/>
</dbReference>
<feature type="compositionally biased region" description="Basic and acidic residues" evidence="1">
    <location>
        <begin position="238"/>
        <end position="252"/>
    </location>
</feature>